<feature type="domain" description="SIS" evidence="2">
    <location>
        <begin position="104"/>
        <end position="256"/>
    </location>
</feature>
<name>A0A9P6VRP3_9HELO</name>
<dbReference type="SUPFAM" id="SSF53697">
    <property type="entry name" value="SIS domain"/>
    <property type="match status" value="1"/>
</dbReference>
<feature type="compositionally biased region" description="Pro residues" evidence="1">
    <location>
        <begin position="25"/>
        <end position="36"/>
    </location>
</feature>
<dbReference type="Pfam" id="PF01380">
    <property type="entry name" value="SIS"/>
    <property type="match status" value="1"/>
</dbReference>
<reference evidence="3" key="1">
    <citation type="submission" date="2019-07" db="EMBL/GenBank/DDBJ databases">
        <title>Hyphodiscus hymeniophilus genome sequencing and assembly.</title>
        <authorList>
            <person name="Kramer G."/>
            <person name="Nodwell J."/>
        </authorList>
    </citation>
    <scope>NUCLEOTIDE SEQUENCE</scope>
    <source>
        <strain evidence="3">ATCC 34498</strain>
    </source>
</reference>
<dbReference type="Gene3D" id="3.40.50.10490">
    <property type="entry name" value="Glucose-6-phosphate isomerase like protein, domain 1"/>
    <property type="match status" value="1"/>
</dbReference>
<dbReference type="InterPro" id="IPR035474">
    <property type="entry name" value="SIS_Kpsf"/>
</dbReference>
<organism evidence="3 4">
    <name type="scientific">Hyphodiscus hymeniophilus</name>
    <dbReference type="NCBI Taxonomy" id="353542"/>
    <lineage>
        <taxon>Eukaryota</taxon>
        <taxon>Fungi</taxon>
        <taxon>Dikarya</taxon>
        <taxon>Ascomycota</taxon>
        <taxon>Pezizomycotina</taxon>
        <taxon>Leotiomycetes</taxon>
        <taxon>Helotiales</taxon>
        <taxon>Hyphodiscaceae</taxon>
        <taxon>Hyphodiscus</taxon>
    </lineage>
</organism>
<dbReference type="PROSITE" id="PS51464">
    <property type="entry name" value="SIS"/>
    <property type="match status" value="1"/>
</dbReference>
<protein>
    <submittedName>
        <fullName evidence="3">Polysialic acid capsule expression kpsF</fullName>
    </submittedName>
</protein>
<accession>A0A9P6VRP3</accession>
<dbReference type="GO" id="GO:0097367">
    <property type="term" value="F:carbohydrate derivative binding"/>
    <property type="evidence" value="ECO:0007669"/>
    <property type="project" value="InterPro"/>
</dbReference>
<dbReference type="InterPro" id="IPR046348">
    <property type="entry name" value="SIS_dom_sf"/>
</dbReference>
<comment type="caution">
    <text evidence="3">The sequence shown here is derived from an EMBL/GenBank/DDBJ whole genome shotgun (WGS) entry which is preliminary data.</text>
</comment>
<dbReference type="PANTHER" id="PTHR38418:SF2">
    <property type="entry name" value="SUGAR ISOMERASE, KPSF_GUTQ (AFU_ORTHOLOGUE AFUA_6G08860)"/>
    <property type="match status" value="1"/>
</dbReference>
<dbReference type="GO" id="GO:1901135">
    <property type="term" value="P:carbohydrate derivative metabolic process"/>
    <property type="evidence" value="ECO:0007669"/>
    <property type="project" value="InterPro"/>
</dbReference>
<dbReference type="PANTHER" id="PTHR38418">
    <property type="entry name" value="SUGAR ISOMERASE, KPSF/GUTQ (AFU_ORTHOLOGUE AFUA_6G08860)"/>
    <property type="match status" value="1"/>
</dbReference>
<gene>
    <name evidence="3" type="ORF">D0Z07_1181</name>
</gene>
<dbReference type="Proteomes" id="UP000785200">
    <property type="component" value="Unassembled WGS sequence"/>
</dbReference>
<evidence type="ECO:0000256" key="1">
    <source>
        <dbReference type="SAM" id="MobiDB-lite"/>
    </source>
</evidence>
<evidence type="ECO:0000313" key="4">
    <source>
        <dbReference type="Proteomes" id="UP000785200"/>
    </source>
</evidence>
<dbReference type="AlphaFoldDB" id="A0A9P6VRP3"/>
<evidence type="ECO:0000259" key="2">
    <source>
        <dbReference type="PROSITE" id="PS51464"/>
    </source>
</evidence>
<evidence type="ECO:0000313" key="3">
    <source>
        <dbReference type="EMBL" id="KAG0652357.1"/>
    </source>
</evidence>
<dbReference type="EMBL" id="VNKQ01000003">
    <property type="protein sequence ID" value="KAG0652357.1"/>
    <property type="molecule type" value="Genomic_DNA"/>
</dbReference>
<proteinExistence type="predicted"/>
<sequence length="407" mass="44087">MALDRHHPVQNSEVYLLHSSHAHSMPPPSPPSPASPITPCERQLSPPLDDLMSITPPEPQQNSPSFNDRLANAVHVLGTEATALSCLTRLYETDPVARGGFFAAVDAIKRFDGDRGKLVICGVGKSGHIAKKLVATMNSLKIHATYLHPTEALHGDLGKVGKHDTILLITFSGKTPELLQLIPHFESSLPLIVLTSHIHPSTCEIVKQRPDAILLPAPIHKSETDSFGFNAPTTSTTMAIALGDALAVVVSGELHPNVAAVFSKYHPGGAIGAAFKSPQKVSDLAIRLREIPEMGRNSSTGAHFLMSAYQSDTGWVRHGEELVSCPRRIKRLQTDQMDEPVMHIQGLMVPSTEWIPIAADTDLPHAKKWILAMRRTTSAAKYSDDAILATMDEDEVSGVLEIGQVMQ</sequence>
<keyword evidence="4" id="KW-1185">Reference proteome</keyword>
<dbReference type="CDD" id="cd05014">
    <property type="entry name" value="SIS_Kpsf"/>
    <property type="match status" value="1"/>
</dbReference>
<dbReference type="OrthoDB" id="1872003at2759"/>
<dbReference type="InterPro" id="IPR001347">
    <property type="entry name" value="SIS_dom"/>
</dbReference>
<feature type="region of interest" description="Disordered" evidence="1">
    <location>
        <begin position="19"/>
        <end position="66"/>
    </location>
</feature>